<evidence type="ECO:0000313" key="8">
    <source>
        <dbReference type="EMBL" id="HIU99205.1"/>
    </source>
</evidence>
<feature type="transmembrane region" description="Helical" evidence="6">
    <location>
        <begin position="23"/>
        <end position="47"/>
    </location>
</feature>
<dbReference type="Pfam" id="PF00388">
    <property type="entry name" value="PI-PLC-X"/>
    <property type="match status" value="1"/>
</dbReference>
<accession>A0A9D1NAY7</accession>
<evidence type="ECO:0000256" key="2">
    <source>
        <dbReference type="ARBA" id="ARBA00012581"/>
    </source>
</evidence>
<dbReference type="SMART" id="SM00148">
    <property type="entry name" value="PLCXc"/>
    <property type="match status" value="1"/>
</dbReference>
<dbReference type="InterPro" id="IPR051057">
    <property type="entry name" value="PI-PLC_domain"/>
</dbReference>
<proteinExistence type="predicted"/>
<name>A0A9D1NAY7_9FIRM</name>
<evidence type="ECO:0000256" key="3">
    <source>
        <dbReference type="ARBA" id="ARBA00019758"/>
    </source>
</evidence>
<organism evidence="8 9">
    <name type="scientific">Candidatus Limadaptatus stercoripullorum</name>
    <dbReference type="NCBI Taxonomy" id="2840846"/>
    <lineage>
        <taxon>Bacteria</taxon>
        <taxon>Bacillati</taxon>
        <taxon>Bacillota</taxon>
        <taxon>Clostridia</taxon>
        <taxon>Eubacteriales</taxon>
        <taxon>Candidatus Limadaptatus</taxon>
    </lineage>
</organism>
<gene>
    <name evidence="8" type="ORF">IAC73_05130</name>
</gene>
<evidence type="ECO:0000259" key="7">
    <source>
        <dbReference type="SMART" id="SM00148"/>
    </source>
</evidence>
<dbReference type="InterPro" id="IPR000909">
    <property type="entry name" value="PLipase_C_PInositol-sp_X_dom"/>
</dbReference>
<dbReference type="PROSITE" id="PS50007">
    <property type="entry name" value="PIPLC_X_DOMAIN"/>
    <property type="match status" value="1"/>
</dbReference>
<keyword evidence="6" id="KW-1133">Transmembrane helix</keyword>
<reference evidence="8" key="2">
    <citation type="journal article" date="2021" name="PeerJ">
        <title>Extensive microbial diversity within the chicken gut microbiome revealed by metagenomics and culture.</title>
        <authorList>
            <person name="Gilroy R."/>
            <person name="Ravi A."/>
            <person name="Getino M."/>
            <person name="Pursley I."/>
            <person name="Horton D.L."/>
            <person name="Alikhan N.F."/>
            <person name="Baker D."/>
            <person name="Gharbi K."/>
            <person name="Hall N."/>
            <person name="Watson M."/>
            <person name="Adriaenssens E.M."/>
            <person name="Foster-Nyarko E."/>
            <person name="Jarju S."/>
            <person name="Secka A."/>
            <person name="Antonio M."/>
            <person name="Oren A."/>
            <person name="Chaudhuri R.R."/>
            <person name="La Ragione R."/>
            <person name="Hildebrand F."/>
            <person name="Pallen M.J."/>
        </authorList>
    </citation>
    <scope>NUCLEOTIDE SEQUENCE</scope>
    <source>
        <strain evidence="8">10406</strain>
    </source>
</reference>
<protein>
    <recommendedName>
        <fullName evidence="3">1-phosphatidylinositol phosphodiesterase</fullName>
        <ecNumber evidence="2">4.6.1.13</ecNumber>
    </recommendedName>
    <alternativeName>
        <fullName evidence="4">Phosphatidylinositol diacylglycerol-lyase</fullName>
    </alternativeName>
    <alternativeName>
        <fullName evidence="5">Phosphatidylinositol-specific phospholipase C</fullName>
    </alternativeName>
</protein>
<dbReference type="GO" id="GO:0006629">
    <property type="term" value="P:lipid metabolic process"/>
    <property type="evidence" value="ECO:0007669"/>
    <property type="project" value="InterPro"/>
</dbReference>
<dbReference type="EMBL" id="DVOE01000077">
    <property type="protein sequence ID" value="HIU99205.1"/>
    <property type="molecule type" value="Genomic_DNA"/>
</dbReference>
<dbReference type="AlphaFoldDB" id="A0A9D1NAY7"/>
<comment type="caution">
    <text evidence="8">The sequence shown here is derived from an EMBL/GenBank/DDBJ whole genome shotgun (WGS) entry which is preliminary data.</text>
</comment>
<evidence type="ECO:0000256" key="5">
    <source>
        <dbReference type="ARBA" id="ARBA00030782"/>
    </source>
</evidence>
<dbReference type="InterPro" id="IPR017946">
    <property type="entry name" value="PLC-like_Pdiesterase_TIM-brl"/>
</dbReference>
<dbReference type="SUPFAM" id="SSF51695">
    <property type="entry name" value="PLC-like phosphodiesterases"/>
    <property type="match status" value="1"/>
</dbReference>
<keyword evidence="6" id="KW-0472">Membrane</keyword>
<dbReference type="Proteomes" id="UP000886857">
    <property type="component" value="Unassembled WGS sequence"/>
</dbReference>
<comment type="catalytic activity">
    <reaction evidence="1">
        <text>a 1,2-diacyl-sn-glycero-3-phospho-(1D-myo-inositol) = 1D-myo-inositol 1,2-cyclic phosphate + a 1,2-diacyl-sn-glycerol</text>
        <dbReference type="Rhea" id="RHEA:17093"/>
        <dbReference type="ChEBI" id="CHEBI:17815"/>
        <dbReference type="ChEBI" id="CHEBI:57880"/>
        <dbReference type="ChEBI" id="CHEBI:58484"/>
        <dbReference type="EC" id="4.6.1.13"/>
    </reaction>
</comment>
<dbReference type="PANTHER" id="PTHR13593:SF113">
    <property type="entry name" value="SI:DKEY-266F7.9"/>
    <property type="match status" value="1"/>
</dbReference>
<evidence type="ECO:0000256" key="1">
    <source>
        <dbReference type="ARBA" id="ARBA00001316"/>
    </source>
</evidence>
<dbReference type="Gene3D" id="3.20.20.190">
    <property type="entry name" value="Phosphatidylinositol (PI) phosphodiesterase"/>
    <property type="match status" value="1"/>
</dbReference>
<evidence type="ECO:0000313" key="9">
    <source>
        <dbReference type="Proteomes" id="UP000886857"/>
    </source>
</evidence>
<keyword evidence="6" id="KW-0812">Transmembrane</keyword>
<feature type="domain" description="Phosphatidylinositol-specific phospholipase C X" evidence="7">
    <location>
        <begin position="73"/>
        <end position="216"/>
    </location>
</feature>
<evidence type="ECO:0000256" key="4">
    <source>
        <dbReference type="ARBA" id="ARBA00030474"/>
    </source>
</evidence>
<dbReference type="PANTHER" id="PTHR13593">
    <property type="match status" value="1"/>
</dbReference>
<dbReference type="EC" id="4.6.1.13" evidence="2"/>
<dbReference type="GO" id="GO:0004436">
    <property type="term" value="F:phosphatidylinositol diacylglycerol-lyase activity"/>
    <property type="evidence" value="ECO:0007669"/>
    <property type="project" value="UniProtKB-EC"/>
</dbReference>
<dbReference type="GO" id="GO:0008081">
    <property type="term" value="F:phosphoric diester hydrolase activity"/>
    <property type="evidence" value="ECO:0007669"/>
    <property type="project" value="InterPro"/>
</dbReference>
<reference evidence="8" key="1">
    <citation type="submission" date="2020-10" db="EMBL/GenBank/DDBJ databases">
        <authorList>
            <person name="Gilroy R."/>
        </authorList>
    </citation>
    <scope>NUCLEOTIDE SEQUENCE</scope>
    <source>
        <strain evidence="8">10406</strain>
    </source>
</reference>
<evidence type="ECO:0000256" key="6">
    <source>
        <dbReference type="SAM" id="Phobius"/>
    </source>
</evidence>
<sequence length="365" mass="40846">MSEEQVVSSEVGKEEKLKKIKKILVIVLLALLALIVLLAVVLAPVIVNGNKVIVRDTAEPSYELENWMSYISDDAPVTSVAIPGAHDSGCYDEMNYVAATQDLSLADQLARGVRYFDIRINNSKDGLVVYHGIVNGVPYTDLLEDISEFFFSHPEEFLILDLQHFKNDSEEQVFAMLEEAIGTENFVVNDTELGDAEFVDSLTVGDVRGKCFIYYDPEETDYEGGDYLFQRGKDLEEFPELSLISLYKRGKNGRAARAFAEKVLPGYVEEFREDFGKGFFVLQAQLTDTTAIFGPRYREGRGIEHINNFVKGLADSEMLKDINIVMRDFVTCEKSALTVSLNLAKGFVKSGLETELEQAMAAYID</sequence>
<dbReference type="CDD" id="cd08557">
    <property type="entry name" value="PI-PLCc_bacteria_like"/>
    <property type="match status" value="1"/>
</dbReference>